<evidence type="ECO:0000256" key="1">
    <source>
        <dbReference type="ARBA" id="ARBA00022448"/>
    </source>
</evidence>
<protein>
    <submittedName>
        <fullName evidence="7">Cytochrome C oxidase subunit II</fullName>
    </submittedName>
</protein>
<feature type="chain" id="PRO_5038591027" evidence="5">
    <location>
        <begin position="21"/>
        <end position="129"/>
    </location>
</feature>
<feature type="domain" description="EfeO-type cupredoxin-like" evidence="6">
    <location>
        <begin position="35"/>
        <end position="128"/>
    </location>
</feature>
<dbReference type="PANTHER" id="PTHR38439">
    <property type="entry name" value="AURACYANIN-B"/>
    <property type="match status" value="1"/>
</dbReference>
<dbReference type="RefSeq" id="WP_123040576.1">
    <property type="nucleotide sequence ID" value="NZ_CP033433.1"/>
</dbReference>
<evidence type="ECO:0000256" key="3">
    <source>
        <dbReference type="ARBA" id="ARBA00022982"/>
    </source>
</evidence>
<dbReference type="KEGG" id="coh:EAV92_08005"/>
<dbReference type="InterPro" id="IPR050845">
    <property type="entry name" value="Cu-binding_ET"/>
</dbReference>
<evidence type="ECO:0000256" key="5">
    <source>
        <dbReference type="SAM" id="SignalP"/>
    </source>
</evidence>
<dbReference type="PROSITE" id="PS51257">
    <property type="entry name" value="PROKAR_LIPOPROTEIN"/>
    <property type="match status" value="1"/>
</dbReference>
<dbReference type="GO" id="GO:0005507">
    <property type="term" value="F:copper ion binding"/>
    <property type="evidence" value="ECO:0007669"/>
    <property type="project" value="TreeGrafter"/>
</dbReference>
<keyword evidence="4" id="KW-0186">Copper</keyword>
<sequence length="129" mass="13421">MKKWLFTLGFVLAATLILSACGSKSEDKAAPAASAAASTAAGAAKEITINAKNFEFDQKEIKVKKGDTVTITLANSQGNHGLKIEGYDKEIKGNGSVTFTADKAGSFNFACSIMCGQGHAKMTGTLIVE</sequence>
<keyword evidence="1" id="KW-0813">Transport</keyword>
<feature type="signal peptide" evidence="5">
    <location>
        <begin position="1"/>
        <end position="20"/>
    </location>
</feature>
<dbReference type="EMBL" id="CP033433">
    <property type="protein sequence ID" value="AYQ72516.1"/>
    <property type="molecule type" value="Genomic_DNA"/>
</dbReference>
<name>A0A3G3JWB7_9BACL</name>
<dbReference type="Proteomes" id="UP000269097">
    <property type="component" value="Chromosome"/>
</dbReference>
<evidence type="ECO:0000256" key="4">
    <source>
        <dbReference type="ARBA" id="ARBA00023008"/>
    </source>
</evidence>
<dbReference type="SUPFAM" id="SSF49503">
    <property type="entry name" value="Cupredoxins"/>
    <property type="match status" value="1"/>
</dbReference>
<evidence type="ECO:0000313" key="7">
    <source>
        <dbReference type="EMBL" id="AYQ72516.1"/>
    </source>
</evidence>
<keyword evidence="2" id="KW-0479">Metal-binding</keyword>
<accession>A0A3G3JWB7</accession>
<organism evidence="7 8">
    <name type="scientific">Cohnella candidum</name>
    <dbReference type="NCBI Taxonomy" id="2674991"/>
    <lineage>
        <taxon>Bacteria</taxon>
        <taxon>Bacillati</taxon>
        <taxon>Bacillota</taxon>
        <taxon>Bacilli</taxon>
        <taxon>Bacillales</taxon>
        <taxon>Paenibacillaceae</taxon>
        <taxon>Cohnella</taxon>
    </lineage>
</organism>
<evidence type="ECO:0000259" key="6">
    <source>
        <dbReference type="Pfam" id="PF13473"/>
    </source>
</evidence>
<evidence type="ECO:0000313" key="8">
    <source>
        <dbReference type="Proteomes" id="UP000269097"/>
    </source>
</evidence>
<keyword evidence="5" id="KW-0732">Signal</keyword>
<gene>
    <name evidence="7" type="ORF">EAV92_08005</name>
</gene>
<evidence type="ECO:0000256" key="2">
    <source>
        <dbReference type="ARBA" id="ARBA00022723"/>
    </source>
</evidence>
<keyword evidence="8" id="KW-1185">Reference proteome</keyword>
<keyword evidence="3" id="KW-0249">Electron transport</keyword>
<dbReference type="Pfam" id="PF13473">
    <property type="entry name" value="Cupredoxin_1"/>
    <property type="match status" value="1"/>
</dbReference>
<dbReference type="AlphaFoldDB" id="A0A3G3JWB7"/>
<reference evidence="7 8" key="1">
    <citation type="submission" date="2018-10" db="EMBL/GenBank/DDBJ databases">
        <title>Genome Sequence of Cohnella sp.</title>
        <authorList>
            <person name="Srinivasan S."/>
            <person name="Kim M.K."/>
        </authorList>
    </citation>
    <scope>NUCLEOTIDE SEQUENCE [LARGE SCALE GENOMIC DNA]</scope>
    <source>
        <strain evidence="7 8">18JY8-7</strain>
    </source>
</reference>
<proteinExistence type="predicted"/>
<dbReference type="Gene3D" id="2.60.40.420">
    <property type="entry name" value="Cupredoxins - blue copper proteins"/>
    <property type="match status" value="1"/>
</dbReference>
<dbReference type="InterPro" id="IPR028096">
    <property type="entry name" value="EfeO_Cupredoxin"/>
</dbReference>
<dbReference type="InterPro" id="IPR008972">
    <property type="entry name" value="Cupredoxin"/>
</dbReference>
<dbReference type="PANTHER" id="PTHR38439:SF2">
    <property type="entry name" value="OUTER MEMBRANE PROTEIN H.8"/>
    <property type="match status" value="1"/>
</dbReference>